<dbReference type="Proteomes" id="UP000281094">
    <property type="component" value="Unassembled WGS sequence"/>
</dbReference>
<comment type="caution">
    <text evidence="7">The sequence shown here is derived from an EMBL/GenBank/DDBJ whole genome shotgun (WGS) entry which is preliminary data.</text>
</comment>
<dbReference type="PROSITE" id="PS51186">
    <property type="entry name" value="GNAT"/>
    <property type="match status" value="1"/>
</dbReference>
<sequence>MGDFRNLGLFAPEPLTEQHDHTGFSSGKPAMDSWLHELAFHNQSENFSRTFVIRDKNMKVRGFYALCSGMILRKEAPKKIAPHGSPTEIPIALLARFAIAEDLQRQGVGKALLSNALRTAASASQAVAFRAIVVDAIDDEAAAFYKRFGFVETKVSPRKLLITTQNVIASLNSAIGS</sequence>
<dbReference type="Pfam" id="PF13508">
    <property type="entry name" value="Acetyltransf_7"/>
    <property type="match status" value="1"/>
</dbReference>
<dbReference type="PANTHER" id="PTHR36449">
    <property type="entry name" value="ACETYLTRANSFERASE-RELATED"/>
    <property type="match status" value="1"/>
</dbReference>
<protein>
    <submittedName>
        <fullName evidence="7">N-acetyltransferase</fullName>
    </submittedName>
</protein>
<keyword evidence="8" id="KW-1185">Reference proteome</keyword>
<dbReference type="InterPro" id="IPR000182">
    <property type="entry name" value="GNAT_dom"/>
</dbReference>
<keyword evidence="4" id="KW-0012">Acyltransferase</keyword>
<feature type="domain" description="N-acetyltransferase" evidence="6">
    <location>
        <begin position="2"/>
        <end position="174"/>
    </location>
</feature>
<evidence type="ECO:0000259" key="6">
    <source>
        <dbReference type="PROSITE" id="PS51186"/>
    </source>
</evidence>
<dbReference type="InterPro" id="IPR016181">
    <property type="entry name" value="Acyl_CoA_acyltransferase"/>
</dbReference>
<dbReference type="Gene3D" id="3.40.630.30">
    <property type="match status" value="1"/>
</dbReference>
<reference evidence="7 8" key="1">
    <citation type="submission" date="2018-10" db="EMBL/GenBank/DDBJ databases">
        <title>Notoacmeibacter sp. M2BS9Y-3-1, whole genome shotgun sequence.</title>
        <authorList>
            <person name="Tuo L."/>
        </authorList>
    </citation>
    <scope>NUCLEOTIDE SEQUENCE [LARGE SCALE GENOMIC DNA]</scope>
    <source>
        <strain evidence="7 8">M2BS9Y-3-1</strain>
    </source>
</reference>
<keyword evidence="1" id="KW-0678">Repressor</keyword>
<keyword evidence="2" id="KW-1277">Toxin-antitoxin system</keyword>
<proteinExistence type="predicted"/>
<evidence type="ECO:0000256" key="2">
    <source>
        <dbReference type="ARBA" id="ARBA00022649"/>
    </source>
</evidence>
<dbReference type="PANTHER" id="PTHR36449:SF1">
    <property type="entry name" value="ACETYLTRANSFERASE"/>
    <property type="match status" value="1"/>
</dbReference>
<dbReference type="AlphaFoldDB" id="A0A3L7JCX6"/>
<gene>
    <name evidence="7" type="ORF">D8780_10940</name>
</gene>
<dbReference type="GO" id="GO:0016747">
    <property type="term" value="F:acyltransferase activity, transferring groups other than amino-acyl groups"/>
    <property type="evidence" value="ECO:0007669"/>
    <property type="project" value="InterPro"/>
</dbReference>
<evidence type="ECO:0000256" key="5">
    <source>
        <dbReference type="ARBA" id="ARBA00049880"/>
    </source>
</evidence>
<evidence type="ECO:0000256" key="1">
    <source>
        <dbReference type="ARBA" id="ARBA00022491"/>
    </source>
</evidence>
<keyword evidence="3 7" id="KW-0808">Transferase</keyword>
<comment type="catalytic activity">
    <reaction evidence="5">
        <text>glycyl-tRNA(Gly) + acetyl-CoA = N-acetylglycyl-tRNA(Gly) + CoA + H(+)</text>
        <dbReference type="Rhea" id="RHEA:81867"/>
        <dbReference type="Rhea" id="RHEA-COMP:9683"/>
        <dbReference type="Rhea" id="RHEA-COMP:19766"/>
        <dbReference type="ChEBI" id="CHEBI:15378"/>
        <dbReference type="ChEBI" id="CHEBI:57287"/>
        <dbReference type="ChEBI" id="CHEBI:57288"/>
        <dbReference type="ChEBI" id="CHEBI:78522"/>
        <dbReference type="ChEBI" id="CHEBI:232036"/>
    </reaction>
</comment>
<evidence type="ECO:0000256" key="3">
    <source>
        <dbReference type="ARBA" id="ARBA00022679"/>
    </source>
</evidence>
<organism evidence="7 8">
    <name type="scientific">Notoacmeibacter ruber</name>
    <dbReference type="NCBI Taxonomy" id="2670375"/>
    <lineage>
        <taxon>Bacteria</taxon>
        <taxon>Pseudomonadati</taxon>
        <taxon>Pseudomonadota</taxon>
        <taxon>Alphaproteobacteria</taxon>
        <taxon>Hyphomicrobiales</taxon>
        <taxon>Notoacmeibacteraceae</taxon>
        <taxon>Notoacmeibacter</taxon>
    </lineage>
</organism>
<evidence type="ECO:0000256" key="4">
    <source>
        <dbReference type="ARBA" id="ARBA00023315"/>
    </source>
</evidence>
<dbReference type="EMBL" id="RCWN01000001">
    <property type="protein sequence ID" value="RLQ88648.1"/>
    <property type="molecule type" value="Genomic_DNA"/>
</dbReference>
<name>A0A3L7JCX6_9HYPH</name>
<dbReference type="RefSeq" id="WP_121645614.1">
    <property type="nucleotide sequence ID" value="NZ_RCWN01000001.1"/>
</dbReference>
<evidence type="ECO:0000313" key="7">
    <source>
        <dbReference type="EMBL" id="RLQ88648.1"/>
    </source>
</evidence>
<accession>A0A3L7JCX6</accession>
<evidence type="ECO:0000313" key="8">
    <source>
        <dbReference type="Proteomes" id="UP000281094"/>
    </source>
</evidence>
<dbReference type="CDD" id="cd04301">
    <property type="entry name" value="NAT_SF"/>
    <property type="match status" value="1"/>
</dbReference>
<dbReference type="SUPFAM" id="SSF55729">
    <property type="entry name" value="Acyl-CoA N-acyltransferases (Nat)"/>
    <property type="match status" value="1"/>
</dbReference>